<dbReference type="EMBL" id="JALIDZ010000001">
    <property type="protein sequence ID" value="MCT8970859.1"/>
    <property type="molecule type" value="Genomic_DNA"/>
</dbReference>
<dbReference type="InterPro" id="IPR001509">
    <property type="entry name" value="Epimerase_deHydtase"/>
</dbReference>
<dbReference type="InterPro" id="IPR036291">
    <property type="entry name" value="NAD(P)-bd_dom_sf"/>
</dbReference>
<dbReference type="Pfam" id="PF01370">
    <property type="entry name" value="Epimerase"/>
    <property type="match status" value="1"/>
</dbReference>
<protein>
    <submittedName>
        <fullName evidence="3">SDR family oxidoreductase</fullName>
    </submittedName>
</protein>
<dbReference type="SUPFAM" id="SSF51735">
    <property type="entry name" value="NAD(P)-binding Rossmann-fold domains"/>
    <property type="match status" value="1"/>
</dbReference>
<dbReference type="CDD" id="cd05266">
    <property type="entry name" value="SDR_a4"/>
    <property type="match status" value="1"/>
</dbReference>
<sequence length="293" mass="31409">MNKIFIFGLGFSAMTLARRLTSGGWRVAGSVRTREKVEALRAEGVEAVVFEGAAPGPEVATALDGATHVLQSIPPGEAGDPVLIHHRADLAARSGTIRWLGYLSTLGVYGDHGGAWIDETAATAPVSPRNARRVVAEQDWLRFGEEAGIPVMLFRIAGIYGPGRNALVNLKAGKARRLVKPGQVFNRIHVADIAGVLEASMARPRAGGVYNLSDDEPGPPQDVIAFAADLMGVAPPPEIAFDDAELTPMARSFYSANRRARNDRIKQELGVELQYPTYRDGLNALFEAGDGRT</sequence>
<dbReference type="Proteomes" id="UP001320898">
    <property type="component" value="Unassembled WGS sequence"/>
</dbReference>
<keyword evidence="1" id="KW-0520">NAD</keyword>
<gene>
    <name evidence="3" type="ORF">MUB46_03205</name>
</gene>
<proteinExistence type="predicted"/>
<evidence type="ECO:0000259" key="2">
    <source>
        <dbReference type="Pfam" id="PF01370"/>
    </source>
</evidence>
<dbReference type="PANTHER" id="PTHR43574">
    <property type="entry name" value="EPIMERASE-RELATED"/>
    <property type="match status" value="1"/>
</dbReference>
<accession>A0AAW5QVC1</accession>
<organism evidence="3 4">
    <name type="scientific">Microbaculum marinisediminis</name>
    <dbReference type="NCBI Taxonomy" id="2931392"/>
    <lineage>
        <taxon>Bacteria</taxon>
        <taxon>Pseudomonadati</taxon>
        <taxon>Pseudomonadota</taxon>
        <taxon>Alphaproteobacteria</taxon>
        <taxon>Hyphomicrobiales</taxon>
        <taxon>Tepidamorphaceae</taxon>
        <taxon>Microbaculum</taxon>
    </lineage>
</organism>
<keyword evidence="4" id="KW-1185">Reference proteome</keyword>
<dbReference type="Gene3D" id="3.40.50.720">
    <property type="entry name" value="NAD(P)-binding Rossmann-like Domain"/>
    <property type="match status" value="1"/>
</dbReference>
<evidence type="ECO:0000256" key="1">
    <source>
        <dbReference type="ARBA" id="ARBA00023027"/>
    </source>
</evidence>
<feature type="domain" description="NAD-dependent epimerase/dehydratase" evidence="2">
    <location>
        <begin position="96"/>
        <end position="212"/>
    </location>
</feature>
<evidence type="ECO:0000313" key="4">
    <source>
        <dbReference type="Proteomes" id="UP001320898"/>
    </source>
</evidence>
<dbReference type="RefSeq" id="WP_261614409.1">
    <property type="nucleotide sequence ID" value="NZ_JALIDZ010000001.1"/>
</dbReference>
<evidence type="ECO:0000313" key="3">
    <source>
        <dbReference type="EMBL" id="MCT8970859.1"/>
    </source>
</evidence>
<dbReference type="AlphaFoldDB" id="A0AAW5QVC1"/>
<reference evidence="3 4" key="1">
    <citation type="submission" date="2022-04" db="EMBL/GenBank/DDBJ databases">
        <authorList>
            <person name="Ye Y.-Q."/>
            <person name="Du Z.-J."/>
        </authorList>
    </citation>
    <scope>NUCLEOTIDE SEQUENCE [LARGE SCALE GENOMIC DNA]</scope>
    <source>
        <strain evidence="3 4">A6E488</strain>
    </source>
</reference>
<comment type="caution">
    <text evidence="3">The sequence shown here is derived from an EMBL/GenBank/DDBJ whole genome shotgun (WGS) entry which is preliminary data.</text>
</comment>
<name>A0AAW5QVC1_9HYPH</name>